<dbReference type="GO" id="GO:0006511">
    <property type="term" value="P:ubiquitin-dependent protein catabolic process"/>
    <property type="evidence" value="ECO:0007669"/>
    <property type="project" value="TreeGrafter"/>
</dbReference>
<evidence type="ECO:0000256" key="3">
    <source>
        <dbReference type="ARBA" id="ARBA00022833"/>
    </source>
</evidence>
<dbReference type="Gene3D" id="3.30.40.10">
    <property type="entry name" value="Zinc/RING finger domain, C3HC4 (zinc finger)"/>
    <property type="match status" value="1"/>
</dbReference>
<dbReference type="InterPro" id="IPR051834">
    <property type="entry name" value="RING_finger_E3_ligase"/>
</dbReference>
<keyword evidence="5" id="KW-0472">Membrane</keyword>
<dbReference type="GO" id="GO:0061630">
    <property type="term" value="F:ubiquitin protein ligase activity"/>
    <property type="evidence" value="ECO:0007669"/>
    <property type="project" value="TreeGrafter"/>
</dbReference>
<dbReference type="SUPFAM" id="SSF57850">
    <property type="entry name" value="RING/U-box"/>
    <property type="match status" value="1"/>
</dbReference>
<keyword evidence="5" id="KW-1133">Transmembrane helix</keyword>
<keyword evidence="8" id="KW-1185">Reference proteome</keyword>
<accession>A0A395J8G2</accession>
<evidence type="ECO:0000256" key="2">
    <source>
        <dbReference type="ARBA" id="ARBA00022771"/>
    </source>
</evidence>
<evidence type="ECO:0000256" key="4">
    <source>
        <dbReference type="PROSITE-ProRule" id="PRU00175"/>
    </source>
</evidence>
<dbReference type="PROSITE" id="PS50089">
    <property type="entry name" value="ZF_RING_2"/>
    <property type="match status" value="1"/>
</dbReference>
<dbReference type="AlphaFoldDB" id="A0A395J8G2"/>
<evidence type="ECO:0000259" key="6">
    <source>
        <dbReference type="PROSITE" id="PS50089"/>
    </source>
</evidence>
<gene>
    <name evidence="7" type="ORF">DID88_008658</name>
</gene>
<dbReference type="InterPro" id="IPR001841">
    <property type="entry name" value="Znf_RING"/>
</dbReference>
<dbReference type="SMART" id="SM00184">
    <property type="entry name" value="RING"/>
    <property type="match status" value="1"/>
</dbReference>
<name>A0A395J8G2_9HELO</name>
<feature type="transmembrane region" description="Helical" evidence="5">
    <location>
        <begin position="188"/>
        <end position="213"/>
    </location>
</feature>
<dbReference type="PANTHER" id="PTHR45931:SF3">
    <property type="entry name" value="RING ZINC FINGER-CONTAINING PROTEIN"/>
    <property type="match status" value="1"/>
</dbReference>
<evidence type="ECO:0000313" key="7">
    <source>
        <dbReference type="EMBL" id="RAL67933.1"/>
    </source>
</evidence>
<dbReference type="OrthoDB" id="21204at2759"/>
<sequence>MKALKELDNFVLLFPNEEWSDLATNDQLTSVISQLNNLACYNISKQYIPSNVTRQANLPSTDFTLIALAPWISMECTKGYLAAAREDPVRAFIFYQPDNGTTQPPPISSEQWALGDGGSWKTTNKYPVYAVPGSVGARMMREISLYSGNLTDVPNGHELSTFPGVDPRDYVRVYTQLSVSHGTNLPNLWEFLLIIIGVLAVLLTITSGSMHFIQSSRRRSLRRRVENGEVNLETLGIKRLTVPQDIIDRMPIFTYHFGGQQLPFTREGSNAAERISSSRGMPADENEISVCDDSIPKTMSRTFISDLEISSISITTPKQQFVPFSQPTCPICLDDFESGTTLIRELPCGHIFHPECIDPFLNNNSSLCPLCKKSVLPVGDCPVDITNAMVNRERNMRRLRSRITIQEDNHDIEAGHSRFHVGSLGSSFKRRMFSMSIVPANNVQMTVGSPIATGPPLMTSAIPSESEGNSILDAEVSQDGLSRQERAQQRIRELAARQPAIEDPDLVQTRHQSSWRRAFLKAFPGYS</sequence>
<protein>
    <recommendedName>
        <fullName evidence="6">RING-type domain-containing protein</fullName>
    </recommendedName>
</protein>
<dbReference type="GO" id="GO:0008270">
    <property type="term" value="F:zinc ion binding"/>
    <property type="evidence" value="ECO:0007669"/>
    <property type="project" value="UniProtKB-KW"/>
</dbReference>
<organism evidence="7 8">
    <name type="scientific">Monilinia fructigena</name>
    <dbReference type="NCBI Taxonomy" id="38457"/>
    <lineage>
        <taxon>Eukaryota</taxon>
        <taxon>Fungi</taxon>
        <taxon>Dikarya</taxon>
        <taxon>Ascomycota</taxon>
        <taxon>Pezizomycotina</taxon>
        <taxon>Leotiomycetes</taxon>
        <taxon>Helotiales</taxon>
        <taxon>Sclerotiniaceae</taxon>
        <taxon>Monilinia</taxon>
    </lineage>
</organism>
<comment type="caution">
    <text evidence="7">The sequence shown here is derived from an EMBL/GenBank/DDBJ whole genome shotgun (WGS) entry which is preliminary data.</text>
</comment>
<evidence type="ECO:0000256" key="1">
    <source>
        <dbReference type="ARBA" id="ARBA00022723"/>
    </source>
</evidence>
<evidence type="ECO:0000256" key="5">
    <source>
        <dbReference type="SAM" id="Phobius"/>
    </source>
</evidence>
<proteinExistence type="predicted"/>
<dbReference type="PANTHER" id="PTHR45931">
    <property type="entry name" value="SI:CH211-59O9.10"/>
    <property type="match status" value="1"/>
</dbReference>
<dbReference type="EMBL" id="QKRW01000002">
    <property type="protein sequence ID" value="RAL67933.1"/>
    <property type="molecule type" value="Genomic_DNA"/>
</dbReference>
<dbReference type="Proteomes" id="UP000249056">
    <property type="component" value="Unassembled WGS sequence"/>
</dbReference>
<dbReference type="GO" id="GO:0005634">
    <property type="term" value="C:nucleus"/>
    <property type="evidence" value="ECO:0007669"/>
    <property type="project" value="TreeGrafter"/>
</dbReference>
<keyword evidence="1" id="KW-0479">Metal-binding</keyword>
<dbReference type="Pfam" id="PF13639">
    <property type="entry name" value="zf-RING_2"/>
    <property type="match status" value="1"/>
</dbReference>
<keyword evidence="3" id="KW-0862">Zinc</keyword>
<keyword evidence="5" id="KW-0812">Transmembrane</keyword>
<evidence type="ECO:0000313" key="8">
    <source>
        <dbReference type="Proteomes" id="UP000249056"/>
    </source>
</evidence>
<reference evidence="7 8" key="1">
    <citation type="submission" date="2018-06" db="EMBL/GenBank/DDBJ databases">
        <title>Genome Sequence of the Brown Rot Fungal Pathogen Monilinia fructigena.</title>
        <authorList>
            <person name="Landi L."/>
            <person name="De Miccolis Angelini R.M."/>
            <person name="Pollastro S."/>
            <person name="Abate D."/>
            <person name="Faretra F."/>
            <person name="Romanazzi G."/>
        </authorList>
    </citation>
    <scope>NUCLEOTIDE SEQUENCE [LARGE SCALE GENOMIC DNA]</scope>
    <source>
        <strain evidence="7 8">Mfrg269</strain>
    </source>
</reference>
<keyword evidence="2 4" id="KW-0863">Zinc-finger</keyword>
<dbReference type="CDD" id="cd16454">
    <property type="entry name" value="RING-H2_PA-TM-RING"/>
    <property type="match status" value="1"/>
</dbReference>
<dbReference type="InterPro" id="IPR013083">
    <property type="entry name" value="Znf_RING/FYVE/PHD"/>
</dbReference>
<feature type="domain" description="RING-type" evidence="6">
    <location>
        <begin position="329"/>
        <end position="372"/>
    </location>
</feature>